<gene>
    <name evidence="8" type="ORF">PYW07_016231</name>
</gene>
<evidence type="ECO:0000256" key="1">
    <source>
        <dbReference type="ARBA" id="ARBA00022723"/>
    </source>
</evidence>
<dbReference type="Gene3D" id="6.20.210.20">
    <property type="entry name" value="THAP domain"/>
    <property type="match status" value="1"/>
</dbReference>
<comment type="caution">
    <text evidence="8">The sequence shown here is derived from an EMBL/GenBank/DDBJ whole genome shotgun (WGS) entry which is preliminary data.</text>
</comment>
<evidence type="ECO:0000256" key="5">
    <source>
        <dbReference type="PROSITE-ProRule" id="PRU00309"/>
    </source>
</evidence>
<evidence type="ECO:0000259" key="7">
    <source>
        <dbReference type="PROSITE" id="PS50950"/>
    </source>
</evidence>
<evidence type="ECO:0000256" key="4">
    <source>
        <dbReference type="ARBA" id="ARBA00023125"/>
    </source>
</evidence>
<keyword evidence="2 5" id="KW-0863">Zinc-finger</keyword>
<organism evidence="8 9">
    <name type="scientific">Mythimna separata</name>
    <name type="common">Oriental armyworm</name>
    <name type="synonym">Pseudaletia separata</name>
    <dbReference type="NCBI Taxonomy" id="271217"/>
    <lineage>
        <taxon>Eukaryota</taxon>
        <taxon>Metazoa</taxon>
        <taxon>Ecdysozoa</taxon>
        <taxon>Arthropoda</taxon>
        <taxon>Hexapoda</taxon>
        <taxon>Insecta</taxon>
        <taxon>Pterygota</taxon>
        <taxon>Neoptera</taxon>
        <taxon>Endopterygota</taxon>
        <taxon>Lepidoptera</taxon>
        <taxon>Glossata</taxon>
        <taxon>Ditrysia</taxon>
        <taxon>Noctuoidea</taxon>
        <taxon>Noctuidae</taxon>
        <taxon>Noctuinae</taxon>
        <taxon>Hadenini</taxon>
        <taxon>Mythimna</taxon>
    </lineage>
</organism>
<keyword evidence="9" id="KW-1185">Reference proteome</keyword>
<accession>A0AAD7YRI7</accession>
<dbReference type="InterPro" id="IPR038441">
    <property type="entry name" value="THAP_Znf_sf"/>
</dbReference>
<keyword evidence="4 5" id="KW-0238">DNA-binding</keyword>
<proteinExistence type="predicted"/>
<name>A0AAD7YRI7_MYTSE</name>
<feature type="domain" description="THAP-type" evidence="7">
    <location>
        <begin position="1"/>
        <end position="84"/>
    </location>
</feature>
<evidence type="ECO:0000256" key="2">
    <source>
        <dbReference type="ARBA" id="ARBA00022771"/>
    </source>
</evidence>
<dbReference type="InterPro" id="IPR006612">
    <property type="entry name" value="THAP_Znf"/>
</dbReference>
<dbReference type="Proteomes" id="UP001231518">
    <property type="component" value="Chromosome 7"/>
</dbReference>
<protein>
    <recommendedName>
        <fullName evidence="7">THAP-type domain-containing protein</fullName>
    </recommendedName>
</protein>
<dbReference type="InterPro" id="IPR052224">
    <property type="entry name" value="THAP_domain_protein"/>
</dbReference>
<dbReference type="SUPFAM" id="SSF57716">
    <property type="entry name" value="Glucocorticoid receptor-like (DNA-binding domain)"/>
    <property type="match status" value="1"/>
</dbReference>
<dbReference type="SMART" id="SM00980">
    <property type="entry name" value="THAP"/>
    <property type="match status" value="1"/>
</dbReference>
<dbReference type="GO" id="GO:0003677">
    <property type="term" value="F:DNA binding"/>
    <property type="evidence" value="ECO:0007669"/>
    <property type="project" value="UniProtKB-UniRule"/>
</dbReference>
<dbReference type="PANTHER" id="PTHR46927:SF3">
    <property type="entry name" value="THAP-TYPE DOMAIN-CONTAINING PROTEIN"/>
    <property type="match status" value="1"/>
</dbReference>
<evidence type="ECO:0000313" key="8">
    <source>
        <dbReference type="EMBL" id="KAJ8725273.1"/>
    </source>
</evidence>
<evidence type="ECO:0000256" key="6">
    <source>
        <dbReference type="SAM" id="Coils"/>
    </source>
</evidence>
<dbReference type="SMART" id="SM00692">
    <property type="entry name" value="DM3"/>
    <property type="match status" value="1"/>
</dbReference>
<dbReference type="PANTHER" id="PTHR46927">
    <property type="entry name" value="AGAP005574-PA"/>
    <property type="match status" value="1"/>
</dbReference>
<feature type="coiled-coil region" evidence="6">
    <location>
        <begin position="160"/>
        <end position="208"/>
    </location>
</feature>
<sequence>MPSCAILTCRNDSRKKNVSSGGVSYHCFPEDPFIKEKWIDATGRQKWMPTKSSTICSEHFEDQDKQISKKGYRFLNDKAIPTKNILIFQDCINSEINEPGPSRKRLQGSPPLTNPIIRTDVTPTKKALQAVNSELTNSPTDLTLRKRKIIKQLRWTESKLNKQNLKVKRLQSRNRRLNTKIKNMEELLKAVQEKFAITNEDLDSLKNTNVKVCNVCNGTVM</sequence>
<dbReference type="PROSITE" id="PS50950">
    <property type="entry name" value="ZF_THAP"/>
    <property type="match status" value="1"/>
</dbReference>
<evidence type="ECO:0000313" key="9">
    <source>
        <dbReference type="Proteomes" id="UP001231518"/>
    </source>
</evidence>
<reference evidence="8" key="1">
    <citation type="submission" date="2023-03" db="EMBL/GenBank/DDBJ databases">
        <title>Chromosome-level genomes of two armyworms, Mythimna separata and Mythimna loreyi, provide insights into the biosynthesis and reception of sex pheromones.</title>
        <authorList>
            <person name="Zhao H."/>
        </authorList>
    </citation>
    <scope>NUCLEOTIDE SEQUENCE</scope>
    <source>
        <strain evidence="8">BeijingLab</strain>
        <tissue evidence="8">Pupa</tissue>
    </source>
</reference>
<evidence type="ECO:0000256" key="3">
    <source>
        <dbReference type="ARBA" id="ARBA00022833"/>
    </source>
</evidence>
<dbReference type="GO" id="GO:0008270">
    <property type="term" value="F:zinc ion binding"/>
    <property type="evidence" value="ECO:0007669"/>
    <property type="project" value="UniProtKB-KW"/>
</dbReference>
<keyword evidence="3" id="KW-0862">Zinc</keyword>
<keyword evidence="6" id="KW-0175">Coiled coil</keyword>
<dbReference type="Pfam" id="PF05485">
    <property type="entry name" value="THAP"/>
    <property type="match status" value="1"/>
</dbReference>
<keyword evidence="1" id="KW-0479">Metal-binding</keyword>
<dbReference type="EMBL" id="JARGEI010000010">
    <property type="protein sequence ID" value="KAJ8725273.1"/>
    <property type="molecule type" value="Genomic_DNA"/>
</dbReference>
<dbReference type="AlphaFoldDB" id="A0AAD7YRI7"/>